<feature type="domain" description="Enoyl reductase (ER)" evidence="11">
    <location>
        <begin position="368"/>
        <end position="696"/>
    </location>
</feature>
<dbReference type="PROSITE" id="PS00059">
    <property type="entry name" value="ADH_ZINC"/>
    <property type="match status" value="2"/>
</dbReference>
<keyword evidence="3 10" id="KW-0479">Metal-binding</keyword>
<accession>A0A498HYX5</accession>
<comment type="cofactor">
    <cofactor evidence="1 10">
        <name>Zn(2+)</name>
        <dbReference type="ChEBI" id="CHEBI:29105"/>
    </cofactor>
</comment>
<comment type="function">
    <text evidence="8">Oxidizes mannitol to mannose. Provides the initial step by which translocated mannitol is committed to central metabolism and, by regulating mannitol pool size, is important in regulating salt tolerance at the cellular level.</text>
</comment>
<dbReference type="FunFam" id="3.90.180.10:FF:000126">
    <property type="entry name" value="Uncharacterized protein"/>
    <property type="match status" value="1"/>
</dbReference>
<comment type="catalytic activity">
    <reaction evidence="7">
        <text>D-mannitol + NAD(+) = D-mannose + NADH + H(+)</text>
        <dbReference type="Rhea" id="RHEA:15029"/>
        <dbReference type="ChEBI" id="CHEBI:4208"/>
        <dbReference type="ChEBI" id="CHEBI:15378"/>
        <dbReference type="ChEBI" id="CHEBI:16899"/>
        <dbReference type="ChEBI" id="CHEBI:57540"/>
        <dbReference type="ChEBI" id="CHEBI:57945"/>
        <dbReference type="EC" id="1.1.1.255"/>
    </reaction>
</comment>
<organism evidence="12 13">
    <name type="scientific">Malus domestica</name>
    <name type="common">Apple</name>
    <name type="synonym">Pyrus malus</name>
    <dbReference type="NCBI Taxonomy" id="3750"/>
    <lineage>
        <taxon>Eukaryota</taxon>
        <taxon>Viridiplantae</taxon>
        <taxon>Streptophyta</taxon>
        <taxon>Embryophyta</taxon>
        <taxon>Tracheophyta</taxon>
        <taxon>Spermatophyta</taxon>
        <taxon>Magnoliopsida</taxon>
        <taxon>eudicotyledons</taxon>
        <taxon>Gunneridae</taxon>
        <taxon>Pentapetalae</taxon>
        <taxon>rosids</taxon>
        <taxon>fabids</taxon>
        <taxon>Rosales</taxon>
        <taxon>Rosaceae</taxon>
        <taxon>Amygdaloideae</taxon>
        <taxon>Maleae</taxon>
        <taxon>Malus</taxon>
    </lineage>
</organism>
<dbReference type="Gene3D" id="3.90.180.10">
    <property type="entry name" value="Medium-chain alcohol dehydrogenases, catalytic domain"/>
    <property type="match status" value="2"/>
</dbReference>
<dbReference type="GO" id="GO:0008270">
    <property type="term" value="F:zinc ion binding"/>
    <property type="evidence" value="ECO:0007669"/>
    <property type="project" value="InterPro"/>
</dbReference>
<dbReference type="CDD" id="cd05283">
    <property type="entry name" value="CAD1"/>
    <property type="match status" value="2"/>
</dbReference>
<evidence type="ECO:0000256" key="6">
    <source>
        <dbReference type="ARBA" id="ARBA00023027"/>
    </source>
</evidence>
<comment type="similarity">
    <text evidence="2 10">Belongs to the zinc-containing alcohol dehydrogenase family.</text>
</comment>
<dbReference type="GO" id="GO:0046029">
    <property type="term" value="F:mannitol dehydrogenase activity"/>
    <property type="evidence" value="ECO:0007669"/>
    <property type="project" value="UniProtKB-EC"/>
</dbReference>
<dbReference type="InterPro" id="IPR047109">
    <property type="entry name" value="CAD-like"/>
</dbReference>
<dbReference type="PANTHER" id="PTHR42683">
    <property type="entry name" value="ALDEHYDE REDUCTASE"/>
    <property type="match status" value="1"/>
</dbReference>
<evidence type="ECO:0000256" key="8">
    <source>
        <dbReference type="ARBA" id="ARBA00056693"/>
    </source>
</evidence>
<evidence type="ECO:0000256" key="7">
    <source>
        <dbReference type="ARBA" id="ARBA00051097"/>
    </source>
</evidence>
<evidence type="ECO:0000313" key="12">
    <source>
        <dbReference type="EMBL" id="RXH74123.1"/>
    </source>
</evidence>
<dbReference type="FunFam" id="3.90.180.10:FF:000100">
    <property type="entry name" value="Putative cinnamyl alcohol dehydrogenase 6"/>
    <property type="match status" value="1"/>
</dbReference>
<dbReference type="InterPro" id="IPR011032">
    <property type="entry name" value="GroES-like_sf"/>
</dbReference>
<keyword evidence="13" id="KW-1185">Reference proteome</keyword>
<dbReference type="SMART" id="SM00829">
    <property type="entry name" value="PKS_ER"/>
    <property type="match status" value="1"/>
</dbReference>
<evidence type="ECO:0000256" key="3">
    <source>
        <dbReference type="ARBA" id="ARBA00022723"/>
    </source>
</evidence>
<dbReference type="Gene3D" id="3.40.50.720">
    <property type="entry name" value="NAD(P)-binding Rossmann-like Domain"/>
    <property type="match status" value="2"/>
</dbReference>
<dbReference type="InterPro" id="IPR002328">
    <property type="entry name" value="ADH_Zn_CS"/>
</dbReference>
<protein>
    <recommendedName>
        <fullName evidence="9">mannitol dehydrogenase</fullName>
        <ecNumber evidence="9">1.1.1.255</ecNumber>
    </recommendedName>
</protein>
<dbReference type="InterPro" id="IPR013149">
    <property type="entry name" value="ADH-like_C"/>
</dbReference>
<dbReference type="InterPro" id="IPR036291">
    <property type="entry name" value="NAD(P)-bd_dom_sf"/>
</dbReference>
<dbReference type="InterPro" id="IPR013154">
    <property type="entry name" value="ADH-like_N"/>
</dbReference>
<keyword evidence="6" id="KW-0520">NAD</keyword>
<dbReference type="FunFam" id="3.90.180.10:FF:000004">
    <property type="entry name" value="probable cinnamyl alcohol dehydrogenase"/>
    <property type="match status" value="1"/>
</dbReference>
<evidence type="ECO:0000259" key="11">
    <source>
        <dbReference type="SMART" id="SM00829"/>
    </source>
</evidence>
<dbReference type="AlphaFoldDB" id="A0A498HYX5"/>
<reference evidence="12 13" key="1">
    <citation type="submission" date="2018-10" db="EMBL/GenBank/DDBJ databases">
        <title>A high-quality apple genome assembly.</title>
        <authorList>
            <person name="Hu J."/>
        </authorList>
    </citation>
    <scope>NUCLEOTIDE SEQUENCE [LARGE SCALE GENOMIC DNA]</scope>
    <source>
        <strain evidence="13">cv. HFTH1</strain>
        <tissue evidence="12">Young leaf</tissue>
    </source>
</reference>
<dbReference type="Pfam" id="PF08240">
    <property type="entry name" value="ADH_N"/>
    <property type="match status" value="2"/>
</dbReference>
<name>A0A498HYX5_MALDO</name>
<comment type="caution">
    <text evidence="12">The sequence shown here is derived from an EMBL/GenBank/DDBJ whole genome shotgun (WGS) entry which is preliminary data.</text>
</comment>
<dbReference type="EC" id="1.1.1.255" evidence="9"/>
<dbReference type="SUPFAM" id="SSF51735">
    <property type="entry name" value="NAD(P)-binding Rossmann-fold domains"/>
    <property type="match status" value="2"/>
</dbReference>
<gene>
    <name evidence="12" type="ORF">DVH24_021303</name>
</gene>
<evidence type="ECO:0000256" key="9">
    <source>
        <dbReference type="ARBA" id="ARBA00066829"/>
    </source>
</evidence>
<dbReference type="InterPro" id="IPR020843">
    <property type="entry name" value="ER"/>
</dbReference>
<evidence type="ECO:0000256" key="4">
    <source>
        <dbReference type="ARBA" id="ARBA00022833"/>
    </source>
</evidence>
<dbReference type="EMBL" id="RDQH01000341">
    <property type="protein sequence ID" value="RXH74123.1"/>
    <property type="molecule type" value="Genomic_DNA"/>
</dbReference>
<dbReference type="FunFam" id="3.40.50.720:FF:000022">
    <property type="entry name" value="Cinnamyl alcohol dehydrogenase"/>
    <property type="match status" value="2"/>
</dbReference>
<evidence type="ECO:0000256" key="10">
    <source>
        <dbReference type="RuleBase" id="RU361277"/>
    </source>
</evidence>
<evidence type="ECO:0000256" key="5">
    <source>
        <dbReference type="ARBA" id="ARBA00023002"/>
    </source>
</evidence>
<dbReference type="Pfam" id="PF00107">
    <property type="entry name" value="ADH_zinc_N"/>
    <property type="match status" value="2"/>
</dbReference>
<sequence length="706" mass="76142">MVVTPEQEHPKKAFGWAARDSSGVLSPFKFSRRETGEKDVCFKVLYCGICHSDLHMVKNEWGSSVYPLIPGHEIVGVVTEVGSKVQKFKVGDKVGVGCMVGSCHSCDSCNNHLENYCPKMILTYGARNLDGTITCGGYSDIMVADEHFIVRIPENLPLDGAAPLLCAGITTYSPLRYFGLDKPGMHVGVVGLGGLGHLAVKFAKAMGVKVTVISTSPNKKEEAIEHLHADSFLVSRDEDQMQAAMGTLDGIIDTVSALHPLLPLIGLLKSHGKLVMVGAPEKPLELPVFPLLMGRKIVAGSCIGGMKETQEMIDFSAKHKITADIEVIPIDYLNTAMERLVKADKMAKSPEQEHPKKAFGWAARDSSGVLSPFKFSRRVTGEKDVTFKVLYCGICHSDLHTIKSEWGITTYPLVPGHEIVGTVTQVGNKVQKFKVGDKVGVGCLVGSCQSCDNCSKNLENYCPKMIQTYGSKYHDGTMTHGGYSDIMVADENFIVRIPDELPLDGAAPLLCAGITTYSPLRLHGLDRPGMHIGVVGLGGLGHAAVKFAKAFGVKVTVISTSPNKKEEAINRLKADSFLVSREQDQMKAAMGTMDGIIDTVSAVHPLLPLLGLLKSNGKLVMVGLPEKPFELPIFPLVAGGKIVAGSCIGGLKETQEMIDFAGKHNITADIEVIPIDYLNTAMERLAKADVRYRFVIDIGNTLKSAA</sequence>
<evidence type="ECO:0000256" key="1">
    <source>
        <dbReference type="ARBA" id="ARBA00001947"/>
    </source>
</evidence>
<evidence type="ECO:0000313" key="13">
    <source>
        <dbReference type="Proteomes" id="UP000290289"/>
    </source>
</evidence>
<proteinExistence type="inferred from homology"/>
<keyword evidence="5" id="KW-0560">Oxidoreductase</keyword>
<dbReference type="Proteomes" id="UP000290289">
    <property type="component" value="Chromosome 15"/>
</dbReference>
<evidence type="ECO:0000256" key="2">
    <source>
        <dbReference type="ARBA" id="ARBA00008072"/>
    </source>
</evidence>
<keyword evidence="4 10" id="KW-0862">Zinc</keyword>
<dbReference type="SUPFAM" id="SSF50129">
    <property type="entry name" value="GroES-like"/>
    <property type="match status" value="2"/>
</dbReference>
<dbReference type="GO" id="GO:0009809">
    <property type="term" value="P:lignin biosynthetic process"/>
    <property type="evidence" value="ECO:0007669"/>
    <property type="project" value="UniProtKB-ARBA"/>
</dbReference>
<dbReference type="STRING" id="3750.A0A498HYX5"/>